<organism evidence="2">
    <name type="scientific">mine drainage metagenome</name>
    <dbReference type="NCBI Taxonomy" id="410659"/>
    <lineage>
        <taxon>unclassified sequences</taxon>
        <taxon>metagenomes</taxon>
        <taxon>ecological metagenomes</taxon>
    </lineage>
</organism>
<dbReference type="EMBL" id="MLJW01005920">
    <property type="protein sequence ID" value="OIQ67447.1"/>
    <property type="molecule type" value="Genomic_DNA"/>
</dbReference>
<dbReference type="InterPro" id="IPR001279">
    <property type="entry name" value="Metallo-B-lactamas"/>
</dbReference>
<dbReference type="SUPFAM" id="SSF56281">
    <property type="entry name" value="Metallo-hydrolase/oxidoreductase"/>
    <property type="match status" value="1"/>
</dbReference>
<name>A0A1J5PI30_9ZZZZ</name>
<dbReference type="Pfam" id="PF00753">
    <property type="entry name" value="Lactamase_B"/>
    <property type="match status" value="1"/>
</dbReference>
<comment type="caution">
    <text evidence="2">The sequence shown here is derived from an EMBL/GenBank/DDBJ whole genome shotgun (WGS) entry which is preliminary data.</text>
</comment>
<dbReference type="Gene3D" id="3.60.15.10">
    <property type="entry name" value="Ribonuclease Z/Hydroxyacylglutathione hydrolase-like"/>
    <property type="match status" value="1"/>
</dbReference>
<dbReference type="AlphaFoldDB" id="A0A1J5PI30"/>
<dbReference type="SMART" id="SM00849">
    <property type="entry name" value="Lactamase_B"/>
    <property type="match status" value="1"/>
</dbReference>
<protein>
    <submittedName>
        <fullName evidence="2">Metallo-beta-lactamase superfamily protein</fullName>
    </submittedName>
</protein>
<gene>
    <name evidence="2" type="ORF">GALL_509750</name>
</gene>
<evidence type="ECO:0000259" key="1">
    <source>
        <dbReference type="SMART" id="SM00849"/>
    </source>
</evidence>
<reference evidence="2" key="1">
    <citation type="submission" date="2016-10" db="EMBL/GenBank/DDBJ databases">
        <title>Sequence of Gallionella enrichment culture.</title>
        <authorList>
            <person name="Poehlein A."/>
            <person name="Muehling M."/>
            <person name="Daniel R."/>
        </authorList>
    </citation>
    <scope>NUCLEOTIDE SEQUENCE</scope>
</reference>
<proteinExistence type="predicted"/>
<sequence>MARTWAMLGAVLALGSPLAAAAQAPPDVFARQTLAVTDRVHLIYKPAVTDPPFEGNVVVIEQSAGLVVVDAGGSPVSGRDVVDEIRKFSRKPVRWLIYTHYHGDHNLGAGAFRQAWPKLRIVSTAATRTNMTGPAMDYVRTYAKSYGDMAAFAATQARDEHLPQALRDGWARTAAAGPGMVAGYTDMSVYPADQTFTDRFSIPDHAAPVEVMFLGRGNTDGDAVVWAPKQRVVASGDLVVAPIPYAAHTYPGEWIATLKRLEGLDFAYLVPGHGPVETDRAYVDKVITALDNVRAQVGPLARADVLLDEVRKRIDLKPMRHDFAGDDPWLGFLFGAVFAGDLVSNAYKEARGETVIQGRG</sequence>
<dbReference type="InterPro" id="IPR050855">
    <property type="entry name" value="NDM-1-like"/>
</dbReference>
<dbReference type="InterPro" id="IPR036866">
    <property type="entry name" value="RibonucZ/Hydroxyglut_hydro"/>
</dbReference>
<evidence type="ECO:0000313" key="2">
    <source>
        <dbReference type="EMBL" id="OIQ67447.1"/>
    </source>
</evidence>
<dbReference type="CDD" id="cd16282">
    <property type="entry name" value="metallo-hydrolase-like_MBL-fold"/>
    <property type="match status" value="1"/>
</dbReference>
<dbReference type="PANTHER" id="PTHR42951:SF20">
    <property type="entry name" value="BETA LACTAMASE"/>
    <property type="match status" value="1"/>
</dbReference>
<feature type="domain" description="Metallo-beta-lactamase" evidence="1">
    <location>
        <begin position="54"/>
        <end position="273"/>
    </location>
</feature>
<dbReference type="PANTHER" id="PTHR42951">
    <property type="entry name" value="METALLO-BETA-LACTAMASE DOMAIN-CONTAINING"/>
    <property type="match status" value="1"/>
</dbReference>
<accession>A0A1J5PI30</accession>